<evidence type="ECO:0000256" key="3">
    <source>
        <dbReference type="ARBA" id="ARBA00022691"/>
    </source>
</evidence>
<evidence type="ECO:0000259" key="5">
    <source>
        <dbReference type="Pfam" id="PF00891"/>
    </source>
</evidence>
<dbReference type="PANTHER" id="PTHR43712">
    <property type="entry name" value="PUTATIVE (AFU_ORTHOLOGUE AFUA_4G14580)-RELATED"/>
    <property type="match status" value="1"/>
</dbReference>
<dbReference type="PANTHER" id="PTHR43712:SF1">
    <property type="entry name" value="HYPOTHETICAL O-METHYLTRANSFERASE (EUROFUNG)-RELATED"/>
    <property type="match status" value="1"/>
</dbReference>
<evidence type="ECO:0000256" key="2">
    <source>
        <dbReference type="ARBA" id="ARBA00022679"/>
    </source>
</evidence>
<keyword evidence="2" id="KW-0808">Transferase</keyword>
<dbReference type="InterPro" id="IPR036388">
    <property type="entry name" value="WH-like_DNA-bd_sf"/>
</dbReference>
<dbReference type="InterPro" id="IPR001077">
    <property type="entry name" value="COMT_C"/>
</dbReference>
<dbReference type="SUPFAM" id="SSF53335">
    <property type="entry name" value="S-adenosyl-L-methionine-dependent methyltransferases"/>
    <property type="match status" value="1"/>
</dbReference>
<evidence type="ECO:0000313" key="7">
    <source>
        <dbReference type="EMBL" id="TQB76272.1"/>
    </source>
</evidence>
<dbReference type="InterPro" id="IPR016461">
    <property type="entry name" value="COMT-like"/>
</dbReference>
<dbReference type="Gene3D" id="1.10.10.10">
    <property type="entry name" value="Winged helix-like DNA-binding domain superfamily/Winged helix DNA-binding domain"/>
    <property type="match status" value="1"/>
</dbReference>
<gene>
    <name evidence="7" type="ORF">MPDQ_000580</name>
</gene>
<dbReference type="GO" id="GO:0008171">
    <property type="term" value="F:O-methyltransferase activity"/>
    <property type="evidence" value="ECO:0007669"/>
    <property type="project" value="InterPro"/>
</dbReference>
<feature type="active site" description="Proton acceptor" evidence="4">
    <location>
        <position position="311"/>
    </location>
</feature>
<dbReference type="Pfam" id="PF00891">
    <property type="entry name" value="Methyltransf_2"/>
    <property type="match status" value="1"/>
</dbReference>
<dbReference type="InterPro" id="IPR012967">
    <property type="entry name" value="COMT_dimerisation"/>
</dbReference>
<dbReference type="SUPFAM" id="SSF46785">
    <property type="entry name" value="Winged helix' DNA-binding domain"/>
    <property type="match status" value="1"/>
</dbReference>
<proteinExistence type="predicted"/>
<dbReference type="GO" id="GO:0032259">
    <property type="term" value="P:methylation"/>
    <property type="evidence" value="ECO:0007669"/>
    <property type="project" value="UniProtKB-KW"/>
</dbReference>
<dbReference type="OrthoDB" id="1535081at2759"/>
<dbReference type="STRING" id="5098.A0A507R4N9"/>
<feature type="domain" description="O-methyltransferase C-terminal" evidence="5">
    <location>
        <begin position="191"/>
        <end position="387"/>
    </location>
</feature>
<dbReference type="Proteomes" id="UP000319663">
    <property type="component" value="Unassembled WGS sequence"/>
</dbReference>
<evidence type="ECO:0000313" key="8">
    <source>
        <dbReference type="Proteomes" id="UP000319663"/>
    </source>
</evidence>
<dbReference type="AlphaFoldDB" id="A0A507R4N9"/>
<evidence type="ECO:0000259" key="6">
    <source>
        <dbReference type="Pfam" id="PF08100"/>
    </source>
</evidence>
<keyword evidence="8" id="KW-1185">Reference proteome</keyword>
<organism evidence="7 8">
    <name type="scientific">Monascus purpureus</name>
    <name type="common">Red mold</name>
    <name type="synonym">Monascus anka</name>
    <dbReference type="NCBI Taxonomy" id="5098"/>
    <lineage>
        <taxon>Eukaryota</taxon>
        <taxon>Fungi</taxon>
        <taxon>Dikarya</taxon>
        <taxon>Ascomycota</taxon>
        <taxon>Pezizomycotina</taxon>
        <taxon>Eurotiomycetes</taxon>
        <taxon>Eurotiomycetidae</taxon>
        <taxon>Eurotiales</taxon>
        <taxon>Aspergillaceae</taxon>
        <taxon>Monascus</taxon>
    </lineage>
</organism>
<name>A0A507R4N9_MONPU</name>
<feature type="domain" description="O-methyltransferase dimerisation" evidence="6">
    <location>
        <begin position="68"/>
        <end position="140"/>
    </location>
</feature>
<dbReference type="GO" id="GO:0044550">
    <property type="term" value="P:secondary metabolite biosynthetic process"/>
    <property type="evidence" value="ECO:0007669"/>
    <property type="project" value="UniProtKB-ARBA"/>
</dbReference>
<keyword evidence="1" id="KW-0489">Methyltransferase</keyword>
<evidence type="ECO:0000256" key="1">
    <source>
        <dbReference type="ARBA" id="ARBA00022603"/>
    </source>
</evidence>
<dbReference type="PIRSF" id="PIRSF005739">
    <property type="entry name" value="O-mtase"/>
    <property type="match status" value="1"/>
</dbReference>
<comment type="caution">
    <text evidence="7">The sequence shown here is derived from an EMBL/GenBank/DDBJ whole genome shotgun (WGS) entry which is preliminary data.</text>
</comment>
<dbReference type="Gene3D" id="3.40.50.150">
    <property type="entry name" value="Vaccinia Virus protein VP39"/>
    <property type="match status" value="1"/>
</dbReference>
<keyword evidence="3" id="KW-0949">S-adenosyl-L-methionine</keyword>
<sequence length="411" mass="46545">MSTASPPKSLTAQCEEILADIKRFEQSASGRELSQTDRAERLRLVQSLDKLALRLKDPREAIFDQFTNFVETCNLRGLLELKVPETIPRNGRITAKELAGKVGADESLIVRLMRILTVKGIFDMVGPDEYAHTPFSLAYLDGHEVDFFKLMCDEILVNTSRLPEYFREVGGKDATSITSNPYSWGNGKDGQTFFQIISQDERRLKQFDIAMSTQDFVLPVLGMYPFGEELAGLPDTDTRALLVDIGGGRGQSLIQIRQEWPNLEGKFILQDRPMVLDSFPEIPGVEKMAHDFFTLQPVKHAHAYYIRRCFHNWTDAHCTKILQQIVPAMAPDSRVLIGEMVVPEYGSERPGNVEDMACYWMDHAMFTFGGRERTESDWKKLFESAGLRLVKVWRSKAGSQTVLEAKLPAEQ</sequence>
<accession>A0A507R4N9</accession>
<reference evidence="7 8" key="1">
    <citation type="submission" date="2019-06" db="EMBL/GenBank/DDBJ databases">
        <title>Wine fermentation using esterase from Monascus purpureus.</title>
        <authorList>
            <person name="Geng C."/>
            <person name="Zhang Y."/>
        </authorList>
    </citation>
    <scope>NUCLEOTIDE SEQUENCE [LARGE SCALE GENOMIC DNA]</scope>
    <source>
        <strain evidence="7">HQ1</strain>
    </source>
</reference>
<dbReference type="Pfam" id="PF08100">
    <property type="entry name" value="Dimerisation"/>
    <property type="match status" value="1"/>
</dbReference>
<evidence type="ECO:0000256" key="4">
    <source>
        <dbReference type="PIRSR" id="PIRSR005739-1"/>
    </source>
</evidence>
<dbReference type="InterPro" id="IPR029063">
    <property type="entry name" value="SAM-dependent_MTases_sf"/>
</dbReference>
<dbReference type="EMBL" id="VIFY01000011">
    <property type="protein sequence ID" value="TQB76272.1"/>
    <property type="molecule type" value="Genomic_DNA"/>
</dbReference>
<dbReference type="GO" id="GO:0046983">
    <property type="term" value="F:protein dimerization activity"/>
    <property type="evidence" value="ECO:0007669"/>
    <property type="project" value="InterPro"/>
</dbReference>
<dbReference type="PROSITE" id="PS51683">
    <property type="entry name" value="SAM_OMT_II"/>
    <property type="match status" value="1"/>
</dbReference>
<protein>
    <submittedName>
        <fullName evidence="7">Uncharacterized protein</fullName>
    </submittedName>
</protein>
<dbReference type="InterPro" id="IPR036390">
    <property type="entry name" value="WH_DNA-bd_sf"/>
</dbReference>